<keyword evidence="4" id="KW-1185">Reference proteome</keyword>
<reference evidence="4" key="1">
    <citation type="journal article" date="2019" name="Int. J. Syst. Evol. Microbiol.">
        <title>The Global Catalogue of Microorganisms (GCM) 10K type strain sequencing project: providing services to taxonomists for standard genome sequencing and annotation.</title>
        <authorList>
            <consortium name="The Broad Institute Genomics Platform"/>
            <consortium name="The Broad Institute Genome Sequencing Center for Infectious Disease"/>
            <person name="Wu L."/>
            <person name="Ma J."/>
        </authorList>
    </citation>
    <scope>NUCLEOTIDE SEQUENCE [LARGE SCALE GENOMIC DNA]</scope>
    <source>
        <strain evidence="4">JCM 17342</strain>
    </source>
</reference>
<gene>
    <name evidence="3" type="ORF">GCM10022247_61170</name>
</gene>
<evidence type="ECO:0000259" key="1">
    <source>
        <dbReference type="Pfam" id="PF13569"/>
    </source>
</evidence>
<feature type="domain" description="DUF4132" evidence="1">
    <location>
        <begin position="283"/>
        <end position="457"/>
    </location>
</feature>
<dbReference type="Proteomes" id="UP001501747">
    <property type="component" value="Unassembled WGS sequence"/>
</dbReference>
<name>A0ABP7TLC6_9PSEU</name>
<evidence type="ECO:0000259" key="2">
    <source>
        <dbReference type="Pfam" id="PF24879"/>
    </source>
</evidence>
<proteinExistence type="predicted"/>
<evidence type="ECO:0000313" key="3">
    <source>
        <dbReference type="EMBL" id="GAA4027979.1"/>
    </source>
</evidence>
<dbReference type="EMBL" id="BAABAL010000019">
    <property type="protein sequence ID" value="GAA4027979.1"/>
    <property type="molecule type" value="Genomic_DNA"/>
</dbReference>
<evidence type="ECO:0008006" key="5">
    <source>
        <dbReference type="Google" id="ProtNLM"/>
    </source>
</evidence>
<dbReference type="Pfam" id="PF24879">
    <property type="entry name" value="DUF7737"/>
    <property type="match status" value="1"/>
</dbReference>
<protein>
    <recommendedName>
        <fullName evidence="5">DUF4132 domain-containing protein</fullName>
    </recommendedName>
</protein>
<organism evidence="3 4">
    <name type="scientific">Allokutzneria multivorans</name>
    <dbReference type="NCBI Taxonomy" id="1142134"/>
    <lineage>
        <taxon>Bacteria</taxon>
        <taxon>Bacillati</taxon>
        <taxon>Actinomycetota</taxon>
        <taxon>Actinomycetes</taxon>
        <taxon>Pseudonocardiales</taxon>
        <taxon>Pseudonocardiaceae</taxon>
        <taxon>Allokutzneria</taxon>
    </lineage>
</organism>
<evidence type="ECO:0000313" key="4">
    <source>
        <dbReference type="Proteomes" id="UP001501747"/>
    </source>
</evidence>
<dbReference type="InterPro" id="IPR056639">
    <property type="entry name" value="DUF7737"/>
</dbReference>
<dbReference type="InterPro" id="IPR025406">
    <property type="entry name" value="DUF4132"/>
</dbReference>
<dbReference type="Pfam" id="PF13569">
    <property type="entry name" value="DUF4132"/>
    <property type="match status" value="1"/>
</dbReference>
<feature type="domain" description="DUF7737" evidence="2">
    <location>
        <begin position="604"/>
        <end position="702"/>
    </location>
</feature>
<comment type="caution">
    <text evidence="3">The sequence shown here is derived from an EMBL/GenBank/DDBJ whole genome shotgun (WGS) entry which is preliminary data.</text>
</comment>
<sequence length="706" mass="78534">MKHVLARLQEGPVRPGAWLGAVLARLGALPGRLLGYARGRLATPHGFARAVVLRAPVLVPGEAWADQAIAEVAALPPEHARHWEDLLRHALALVASRPARTWRTRARELLDALGADEVTARTDGWLSTFATAPPGSADGRTEHNDSALRGLLWLRAVADERTADPRLLGAVVESALGGRPRRARVASAAVQVLSTVDGEPALAEIARLANRVSHKPTLRMLDRVLAVKADVLGVSRGEIDEIAVPRFDFTATGHGSRAIGDAQVELTVEPSGVRTRWRDHDGMATKSVPASVRAEHADELRELRAFVKDVNTTLAEQKTRLERLFAEHRVWHFEQWRERYLDHPVVGTIARRLIWIVGVHACVYYEGGLRGLDGQPVSVRPTDDVALWHPIDHEADEVLEWRALLTEQRIVQPFKQAHREVYELNETERQTELFSPRFTAHILDQQRFHAAATARGWLNQPRSTMDADCLPTVRELPEWGLRAELWVEGIGDAFDVEPSESEGYQYVDTEHVRFYPLYAPENTASAAGADYAPWDDVTDDISEPLPLAHIPPRVFSEVMRDVELFIENASIGADPVWEDNGVDSSYRGYWDAYGFGELSTAAVARREIVRRVLPRLPVARRCTVTDRFLEVRGDLRRYRIHFGSGNVAVAPDDRYLCVLPKQVKGIDHDVWLPFEGDAALRLILGKALLLADDSTITDSAIAEPPG</sequence>
<accession>A0ABP7TLC6</accession>